<comment type="caution">
    <text evidence="12">The sequence shown here is derived from an EMBL/GenBank/DDBJ whole genome shotgun (WGS) entry which is preliminary data.</text>
</comment>
<dbReference type="GO" id="GO:0045943">
    <property type="term" value="P:positive regulation of transcription by RNA polymerase I"/>
    <property type="evidence" value="ECO:0007669"/>
    <property type="project" value="TreeGrafter"/>
</dbReference>
<dbReference type="PANTHER" id="PTHR13457">
    <property type="entry name" value="BAP28"/>
    <property type="match status" value="1"/>
</dbReference>
<evidence type="ECO:0000256" key="8">
    <source>
        <dbReference type="PROSITE-ProRule" id="PRU00103"/>
    </source>
</evidence>
<evidence type="ECO:0000256" key="7">
    <source>
        <dbReference type="ARBA" id="ARBA00023274"/>
    </source>
</evidence>
<dbReference type="InterPro" id="IPR021133">
    <property type="entry name" value="HEAT_type_2"/>
</dbReference>
<dbReference type="Pfam" id="PF23243">
    <property type="entry name" value="HEAT_HEATR1"/>
    <property type="match status" value="1"/>
</dbReference>
<evidence type="ECO:0000256" key="9">
    <source>
        <dbReference type="RuleBase" id="RU367065"/>
    </source>
</evidence>
<dbReference type="PANTHER" id="PTHR13457:SF1">
    <property type="entry name" value="HEAT REPEAT-CONTAINING PROTEIN 1"/>
    <property type="match status" value="1"/>
</dbReference>
<evidence type="ECO:0000259" key="11">
    <source>
        <dbReference type="SMART" id="SM01036"/>
    </source>
</evidence>
<dbReference type="Gene3D" id="1.25.10.10">
    <property type="entry name" value="Leucine-rich Repeat Variant"/>
    <property type="match status" value="2"/>
</dbReference>
<dbReference type="EMBL" id="BDGI01000025">
    <property type="protein sequence ID" value="GAV27194.1"/>
    <property type="molecule type" value="Genomic_DNA"/>
</dbReference>
<dbReference type="InterPro" id="IPR040191">
    <property type="entry name" value="UTP10"/>
</dbReference>
<dbReference type="Pfam" id="PF08146">
    <property type="entry name" value="BP28CT"/>
    <property type="match status" value="1"/>
</dbReference>
<dbReference type="InterPro" id="IPR016024">
    <property type="entry name" value="ARM-type_fold"/>
</dbReference>
<dbReference type="GO" id="GO:0030515">
    <property type="term" value="F:snoRNA binding"/>
    <property type="evidence" value="ECO:0007669"/>
    <property type="project" value="TreeGrafter"/>
</dbReference>
<keyword evidence="13" id="KW-1185">Reference proteome</keyword>
<evidence type="ECO:0000256" key="1">
    <source>
        <dbReference type="ARBA" id="ARBA00004604"/>
    </source>
</evidence>
<dbReference type="OrthoDB" id="31183at2759"/>
<evidence type="ECO:0000256" key="4">
    <source>
        <dbReference type="ARBA" id="ARBA00022517"/>
    </source>
</evidence>
<dbReference type="InterPro" id="IPR056473">
    <property type="entry name" value="HEAT_Utp10/HEAT1"/>
</dbReference>
<keyword evidence="7 9" id="KW-0687">Ribonucleoprotein</keyword>
<comment type="subunit">
    <text evidence="9">Component of the ribosomal small subunit (SSU) processome.</text>
</comment>
<comment type="subcellular location">
    <subcellularLocation>
        <location evidence="1 9">Nucleus</location>
        <location evidence="1 9">Nucleolus</location>
    </subcellularLocation>
</comment>
<organism evidence="12 13">
    <name type="scientific">Pichia membranifaciens</name>
    <dbReference type="NCBI Taxonomy" id="4926"/>
    <lineage>
        <taxon>Eukaryota</taxon>
        <taxon>Fungi</taxon>
        <taxon>Dikarya</taxon>
        <taxon>Ascomycota</taxon>
        <taxon>Saccharomycotina</taxon>
        <taxon>Pichiomycetes</taxon>
        <taxon>Pichiales</taxon>
        <taxon>Pichiaceae</taxon>
        <taxon>Pichia</taxon>
    </lineage>
</organism>
<dbReference type="GO" id="GO:0034455">
    <property type="term" value="C:t-UTP complex"/>
    <property type="evidence" value="ECO:0007669"/>
    <property type="project" value="TreeGrafter"/>
</dbReference>
<evidence type="ECO:0000313" key="12">
    <source>
        <dbReference type="EMBL" id="GAV27194.1"/>
    </source>
</evidence>
<feature type="compositionally biased region" description="Polar residues" evidence="10">
    <location>
        <begin position="830"/>
        <end position="840"/>
    </location>
</feature>
<dbReference type="GO" id="GO:0000462">
    <property type="term" value="P:maturation of SSU-rRNA from tricistronic rRNA transcript (SSU-rRNA, 5.8S rRNA, LSU-rRNA)"/>
    <property type="evidence" value="ECO:0007669"/>
    <property type="project" value="TreeGrafter"/>
</dbReference>
<proteinExistence type="inferred from homology"/>
<reference evidence="12 13" key="1">
    <citation type="submission" date="2016-08" db="EMBL/GenBank/DDBJ databases">
        <title>Whole genome shotgun sequence of Pichia membranifaciens KS47-1.</title>
        <authorList>
            <person name="Konishi M."/>
            <person name="Ishida M."/>
            <person name="Arakawa T."/>
            <person name="Kato Y."/>
            <person name="Horiuchi J."/>
        </authorList>
    </citation>
    <scope>NUCLEOTIDE SEQUENCE [LARGE SCALE GENOMIC DNA]</scope>
    <source>
        <strain evidence="12 13">KS47-1</strain>
    </source>
</reference>
<sequence length="1777" mass="199363">MTSLAEQLAGIAQENKAVALDRKRRTKIHSVSFLHDPKFAATQDYESIYYDALDALQRLESLDRRFARFENSIFSETSIQIDRQVQSKEENDDLNKTIDAFLSLLSPYWNLAIAVRAVEWPLRRFQLNIYNSEHLLLSTLAYFDQPVFPHVLYVISDLPKLFSWLVNFKKSGNNPSKNTLVKAFTEVEFFNLYSKFLQDELRHKNHYRKLLVFYVSITISALATLSSTGSDKLKVFVPYALECVSSLLASSNEESKISAYTILVVISAAVPLSREIVLASVETVLLSAPQSAKESSFNCALKLLQSVQDHGLEPLPKKIVDLLPEGLLSDISVPYLDFLSTTKNSGKFICAYFRSLIINDVSISSAMLKNFESANIELSNQQFTLIAAEILKSVASKNSSNSYIDLLRYLIRKDQTLFFDILKTKEIALTDLEMMVQSTLVDQTTEASLGTDDEIINIKTTDTTSVDENVIETYKKHQATVASFLSNDSEVGKSYELYEKLYLKSMLDNSTASLLELCLVTPSLTISFLLRVATSYCPLKARIQAITKLDEAIKNLDSDVFVGPILPVVITLLIDNVPQIRRRASELVLSLNDRVKKETSPKSILLSDTLYGDKSSDVAVISPKDAKLLLETLEANIPNFIVDNIALFSCLETLLTNKKFGKLYLAFFTTHALYVNIPVIKMNLIKISVKSASNVKGAAAPSSLFRDILSSYVSNRDDWILKCFQTNCDSYAFESNIVSLVSPKEKNDAAITFLENALASPYEQLSKLAQTRMIEIFSTLKFDFQIKIVSYILEEHLADNFVAYDPVDVLESIKMSNEIFTELLKNSALNTTTPQAQSNPPKRRRRSSQSTRQALKDDEVSNMATSHLKKVTMLLEVLDYFSKQYEFEPSFELLKLIFVVLDDLETLGKDGKLPILYAQETIASCLKNIIEKLKDMNVPIKDASSIRADVVVSAIRASDSPQVQNKLLLVIAALASLSPELVLHSVMPIFTFMGAHTIRQDDEFSGHVVEQTIICVVPALANAAQYGKIDEIEFLLASFVSAFLHVPRHRRVRLFTTLARTLGGDLSIHLILFLCGQQYVNAYMKHRMGDCSALVDFATVFLQVFSAKEELDATKRFLDLWKCIPIEPIEKDSPTFKELSSKVIFGPSIVSMSKSELYHWRKGLVSFIRHALTDSQGTNGVPKLRLKIASQILEDRNTNELLSSFSETIKYLLGVIDMLSRNHEDDEILNKIYKLLGDVLNLLPIQYYSQSVNEILKSPEVSLQTAKSLVTLTAFKFNLEHTDNPYAHESITSLMPTILEKISSQADVELSQASLDTMATIFHRFGSHIEPSSLIKFLGVISGKCGLLNDDSPELTISSINCITSIVVIVGVKMIGLFPKIVPPIFKIFNKYVESKQESSKLIQISIIVFFSTLVKKIPNFLTPNIKDILKTLFKAHAVSDSIRSNVLDVVVEYIDSKILLSSLCSLWTFVSELNVTAVGLFIGTVENTVEKMNKATAISESTIFFRFLTNALEYRAISTFDANTVGRVESMIHNCCIVYVMKLNDKSFRPLLAMIVRWAFDGEGTISNVGEVERLESFYKLFNKLQENLKAIVTNYFNYILDSTVSLLKRLASGDVVSISLRRLILISLTSSFKYDQTEYWQVGSRFDAISEALTSQLSNIEDPIGKHLVKCLCALAQDISSSDDHNKRLNELIISHMRVIGDVEPSAKEKYWSIKALTTIYKRVGEAWLSLLPQLVPIVAELLEDDDDDVQAAVREGLAKIMEELMGESLEHLLA</sequence>
<evidence type="ECO:0000313" key="13">
    <source>
        <dbReference type="Proteomes" id="UP000186136"/>
    </source>
</evidence>
<gene>
    <name evidence="12" type="ORF">PMKS-000658</name>
</gene>
<comment type="function">
    <text evidence="9">Involved in nucleolar processing of pre-18S ribosomal RNA.</text>
</comment>
<evidence type="ECO:0000256" key="10">
    <source>
        <dbReference type="SAM" id="MobiDB-lite"/>
    </source>
</evidence>
<feature type="repeat" description="HEAT" evidence="8">
    <location>
        <begin position="565"/>
        <end position="603"/>
    </location>
</feature>
<comment type="similarity">
    <text evidence="2 9">Belongs to the HEATR1/UTP10 family.</text>
</comment>
<evidence type="ECO:0000256" key="2">
    <source>
        <dbReference type="ARBA" id="ARBA00010559"/>
    </source>
</evidence>
<keyword evidence="4 9" id="KW-0690">Ribosome biogenesis</keyword>
<dbReference type="PROSITE" id="PS50077">
    <property type="entry name" value="HEAT_REPEAT"/>
    <property type="match status" value="2"/>
</dbReference>
<keyword evidence="6 9" id="KW-0539">Nucleus</keyword>
<dbReference type="InterPro" id="IPR022125">
    <property type="entry name" value="U3snoRNP10_N"/>
</dbReference>
<evidence type="ECO:0000256" key="3">
    <source>
        <dbReference type="ARBA" id="ARBA00015399"/>
    </source>
</evidence>
<dbReference type="GO" id="GO:0032040">
    <property type="term" value="C:small-subunit processome"/>
    <property type="evidence" value="ECO:0007669"/>
    <property type="project" value="TreeGrafter"/>
</dbReference>
<dbReference type="SMART" id="SM01036">
    <property type="entry name" value="BP28CT"/>
    <property type="match status" value="1"/>
</dbReference>
<accession>A0A1Q2YCC8</accession>
<evidence type="ECO:0000256" key="6">
    <source>
        <dbReference type="ARBA" id="ARBA00023242"/>
    </source>
</evidence>
<dbReference type="GO" id="GO:0030686">
    <property type="term" value="C:90S preribosome"/>
    <property type="evidence" value="ECO:0007669"/>
    <property type="project" value="TreeGrafter"/>
</dbReference>
<keyword evidence="5 9" id="KW-0698">rRNA processing</keyword>
<name>A0A1Q2YCC8_9ASCO</name>
<protein>
    <recommendedName>
        <fullName evidence="3 9">U3 small nucleolar RNA-associated protein 10</fullName>
    </recommendedName>
</protein>
<evidence type="ECO:0000256" key="5">
    <source>
        <dbReference type="ARBA" id="ARBA00022552"/>
    </source>
</evidence>
<dbReference type="InterPro" id="IPR011989">
    <property type="entry name" value="ARM-like"/>
</dbReference>
<feature type="domain" description="BP28 C-terminal" evidence="11">
    <location>
        <begin position="1495"/>
        <end position="1641"/>
    </location>
</feature>
<dbReference type="InterPro" id="IPR012954">
    <property type="entry name" value="BP28_C_dom"/>
</dbReference>
<dbReference type="Proteomes" id="UP000186136">
    <property type="component" value="Unassembled WGS sequence"/>
</dbReference>
<feature type="region of interest" description="Disordered" evidence="10">
    <location>
        <begin position="830"/>
        <end position="857"/>
    </location>
</feature>
<dbReference type="SUPFAM" id="SSF48371">
    <property type="entry name" value="ARM repeat"/>
    <property type="match status" value="2"/>
</dbReference>
<feature type="repeat" description="HEAT" evidence="8">
    <location>
        <begin position="1737"/>
        <end position="1775"/>
    </location>
</feature>
<dbReference type="Pfam" id="PF12397">
    <property type="entry name" value="U3snoRNP10"/>
    <property type="match status" value="1"/>
</dbReference>